<feature type="coiled-coil region" evidence="1">
    <location>
        <begin position="133"/>
        <end position="188"/>
    </location>
</feature>
<feature type="region of interest" description="Disordered" evidence="2">
    <location>
        <begin position="1103"/>
        <end position="1360"/>
    </location>
</feature>
<reference evidence="5" key="1">
    <citation type="submission" date="2017-02" db="UniProtKB">
        <authorList>
            <consortium name="WormBaseParasite"/>
        </authorList>
    </citation>
    <scope>IDENTIFICATION</scope>
</reference>
<feature type="region of interest" description="Disordered" evidence="2">
    <location>
        <begin position="992"/>
        <end position="1089"/>
    </location>
</feature>
<feature type="compositionally biased region" description="Polar residues" evidence="2">
    <location>
        <begin position="483"/>
        <end position="495"/>
    </location>
</feature>
<proteinExistence type="predicted"/>
<feature type="compositionally biased region" description="Acidic residues" evidence="2">
    <location>
        <begin position="1293"/>
        <end position="1303"/>
    </location>
</feature>
<sequence length="1901" mass="207159">MALNIWLGERSQLIVKATHSGSSSTAPETMASGEDPALTSETSQLLQTQLNARTSDREVVSEELWAEVSHLALEDDGEDNNTEEVYVRGDVAHILEPKCESCMTYQSMAYTAMKAASSCSYQLADLAKLKPELEKVKKQLAESQMQIEESLQSEQVCRARAITAESIAALAKEQYTVLEKNYDALTKAVEEGKKHAQEANTWRVKYERTVEVSQKIQEKRKSEMEKFDKVLNLANSYCKEAKRLKAETAKLEKFLSDARTYIPIMMAVCRSTVTLPKSSIPPVLQAAMEKLDLDRLQKTFASELNAEVPGIISHSDDDDDDEGMSQEVERLMNQPSTVTAKRKKPSPVRAASPADLPRTPRRVARAAQPTRQPSVSKSVAEYIEAIPSAEEQAPPSPGLVEPDAKQLSDNEADDLVGLGAEAISPRSTAKRGGRGAAAKRGRAGMGRGGGGKQPSRPEVSDPLLFNKTYEEILASKLRRDDTSNQIPSTSATVQHMSIHGKKTKTIREQQEAQMKVSVKEKVAMMKKKEEDERTRHLNTNDESSAKMISKPLPEVIERIAKKSPRKPQAQGLSLAAQDLLLSASPSPASSVVGDDDQNDDMHHEVPPPDSAQMDKNALDEREGEFSLMDIGEGSGGVSGDSGPNGDENISTMEVEAAAAAETEKQSDITTKESNVESTEAGPLSTDDIANAVPSGLDNSCQRQEETSEAIEEPVNMVTAEEVLCTAGKGSPPPEKLPETDTIPQATTTSTQDVEQSAEASPNLQEIDESQLSVAKPRLNEDTRKAIGFGRRLSEDLKEKVTPPVSPVDVAVEKSIDEILPTTAAPDDQTAAPKVSSTAEDQEVRMKQEKKLAEQNVTRRTKESSEWTPAAVKEVSDSVVQKPDRVVKETSTGSDGVSVSDRELAIQLHAQLNSRPQRSRRESESSLSKLTTPQRTVSKQDPSKKPSKQKAMTTSDERPRSIHQSQPKQDPTPEPVPIDLFTDILAGARVEAAHEQDVVTKKRQTPKRVLPFRQEHPTIDYSSPKLAVESRKISGKHLATEDTPSSSSAISVPEKVTSVDSSAIDKGTTAKPIIPQSQPISEGPASATSGCEDAVAVTLTAVEKPVVEKGKSAEEPKAEQKLSSSQGTPRKVETPKKVLVATRRSVRTASVESKPKSPARKLVEAETTLKVSNVSEPHHPGNDETEVEKAGPSVSPQKRALKDTKVATAEVPKPSKPLRTRKPKPDVVQESTEDGPPSRVRTRTGPVAPAITSSVDDSDDEDRLCVVDEQISAEDKEASESSAVVKEAGTSADDTGDDDEEEEDRLVVHDGQEEEQRAEAAADKGDVSEAAGMDEEQGGKTKESMPVGDSKEEFVQRKSGSGCKLNSVNLKSCKLRSVGALGAAKRSVPDFKAGPAAMEKFSATLNKQLRKGGLVPKSTPSQPKVTEKKETPVRAKMTEKETSGRENRQKEPAAVSKEKESTSLKSPVAEKPQAASARKVKTMDVAPMNATKVVRSRKREADVSSEPVAAKRPAQAGTNPENALAGALLSEQNIEVIRKSLGDRLEEIRGLDPLTFVAVMLRASCSRSLPSGDMWTTVQLNFRNCDSSSIHNTREEKFIQNCRDLGCGPSTWALFASKLVVAIATSTPSAVHTSRYIRLLTRAISYSGECLSLEEKKESLRLVLTRIYLCDMSVAVKATTYVLLSPLYEMLDWMKDSDHPFSMLISIAVTVAQGDGKVLLWAWFQQFAEELPLRNVTAPSVRKVFDEITASIDEWADVRGREAKETPQTAEELELIRMAAACVSPANGVDVKLTPIINDLVMDCLKRIITAQAQANKVFNRFALFAAVVRDAIIFKKDNNVTYDIFALLRNVLLQIRDAISTMHKWKSNERPWVSVYKCALEDALLIISSLTKYKTLPALET</sequence>
<feature type="compositionally biased region" description="Basic residues" evidence="2">
    <location>
        <begin position="428"/>
        <end position="442"/>
    </location>
</feature>
<feature type="compositionally biased region" description="Low complexity" evidence="2">
    <location>
        <begin position="820"/>
        <end position="832"/>
    </location>
</feature>
<feature type="region of interest" description="Disordered" evidence="2">
    <location>
        <begin position="330"/>
        <end position="550"/>
    </location>
</feature>
<feature type="compositionally biased region" description="Basic and acidic residues" evidence="2">
    <location>
        <begin position="517"/>
        <end position="539"/>
    </location>
</feature>
<dbReference type="Proteomes" id="UP000271162">
    <property type="component" value="Unassembled WGS sequence"/>
</dbReference>
<evidence type="ECO:0000256" key="1">
    <source>
        <dbReference type="SAM" id="Coils"/>
    </source>
</evidence>
<feature type="compositionally biased region" description="Basic and acidic residues" evidence="2">
    <location>
        <begin position="1424"/>
        <end position="1461"/>
    </location>
</feature>
<evidence type="ECO:0000313" key="5">
    <source>
        <dbReference type="WBParaSite" id="NBR_0000885301-mRNA-1"/>
    </source>
</evidence>
<gene>
    <name evidence="3" type="ORF">NBR_LOCUS8854</name>
</gene>
<name>A0A0N4Y035_NIPBR</name>
<keyword evidence="1" id="KW-0175">Coiled coil</keyword>
<feature type="compositionally biased region" description="Gly residues" evidence="2">
    <location>
        <begin position="443"/>
        <end position="452"/>
    </location>
</feature>
<feature type="compositionally biased region" description="Low complexity" evidence="2">
    <location>
        <begin position="1279"/>
        <end position="1292"/>
    </location>
</feature>
<accession>A0A0N4Y035</accession>
<organism evidence="5">
    <name type="scientific">Nippostrongylus brasiliensis</name>
    <name type="common">Rat hookworm</name>
    <dbReference type="NCBI Taxonomy" id="27835"/>
    <lineage>
        <taxon>Eukaryota</taxon>
        <taxon>Metazoa</taxon>
        <taxon>Ecdysozoa</taxon>
        <taxon>Nematoda</taxon>
        <taxon>Chromadorea</taxon>
        <taxon>Rhabditida</taxon>
        <taxon>Rhabditina</taxon>
        <taxon>Rhabditomorpha</taxon>
        <taxon>Strongyloidea</taxon>
        <taxon>Heligmosomidae</taxon>
        <taxon>Nippostrongylus</taxon>
    </lineage>
</organism>
<evidence type="ECO:0000313" key="4">
    <source>
        <dbReference type="Proteomes" id="UP000271162"/>
    </source>
</evidence>
<feature type="compositionally biased region" description="Basic and acidic residues" evidence="2">
    <location>
        <begin position="1304"/>
        <end position="1326"/>
    </location>
</feature>
<feature type="region of interest" description="Disordered" evidence="2">
    <location>
        <begin position="18"/>
        <end position="39"/>
    </location>
</feature>
<feature type="region of interest" description="Disordered" evidence="2">
    <location>
        <begin position="819"/>
        <end position="978"/>
    </location>
</feature>
<evidence type="ECO:0000313" key="3">
    <source>
        <dbReference type="EMBL" id="VDL72443.1"/>
    </source>
</evidence>
<feature type="region of interest" description="Disordered" evidence="2">
    <location>
        <begin position="1491"/>
        <end position="1519"/>
    </location>
</feature>
<dbReference type="OMA" id="KESSEWT"/>
<dbReference type="WBParaSite" id="NBR_0000885301-mRNA-1">
    <property type="protein sequence ID" value="NBR_0000885301-mRNA-1"/>
    <property type="gene ID" value="NBR_0000885301"/>
</dbReference>
<dbReference type="EMBL" id="UYSL01020059">
    <property type="protein sequence ID" value="VDL72443.1"/>
    <property type="molecule type" value="Genomic_DNA"/>
</dbReference>
<feature type="compositionally biased region" description="Polar residues" evidence="2">
    <location>
        <begin position="741"/>
        <end position="763"/>
    </location>
</feature>
<protein>
    <submittedName>
        <fullName evidence="5">SH3 domain-binding protein 5-like</fullName>
    </submittedName>
</protein>
<feature type="region of interest" description="Disordered" evidence="2">
    <location>
        <begin position="1403"/>
        <end position="1479"/>
    </location>
</feature>
<evidence type="ECO:0000256" key="2">
    <source>
        <dbReference type="SAM" id="MobiDB-lite"/>
    </source>
</evidence>
<feature type="region of interest" description="Disordered" evidence="2">
    <location>
        <begin position="584"/>
        <end position="778"/>
    </location>
</feature>
<feature type="compositionally biased region" description="Basic and acidic residues" evidence="2">
    <location>
        <begin position="841"/>
        <end position="852"/>
    </location>
</feature>
<feature type="compositionally biased region" description="Basic and acidic residues" evidence="2">
    <location>
        <begin position="1104"/>
        <end position="1119"/>
    </location>
</feature>
<dbReference type="STRING" id="27835.A0A0N4Y035"/>
<feature type="compositionally biased region" description="Basic and acidic residues" evidence="2">
    <location>
        <begin position="661"/>
        <end position="674"/>
    </location>
</feature>
<reference evidence="3 4" key="2">
    <citation type="submission" date="2018-11" db="EMBL/GenBank/DDBJ databases">
        <authorList>
            <consortium name="Pathogen Informatics"/>
        </authorList>
    </citation>
    <scope>NUCLEOTIDE SEQUENCE [LARGE SCALE GENOMIC DNA]</scope>
</reference>
<feature type="compositionally biased region" description="Basic and acidic residues" evidence="2">
    <location>
        <begin position="1336"/>
        <end position="1355"/>
    </location>
</feature>
<keyword evidence="4" id="KW-1185">Reference proteome</keyword>